<dbReference type="AlphaFoldDB" id="A0A8J7VS17"/>
<evidence type="ECO:0000313" key="4">
    <source>
        <dbReference type="Proteomes" id="UP000675747"/>
    </source>
</evidence>
<dbReference type="EMBL" id="JAGQFT020000007">
    <property type="protein sequence ID" value="MBS7457868.1"/>
    <property type="molecule type" value="Genomic_DNA"/>
</dbReference>
<protein>
    <submittedName>
        <fullName evidence="2">Uncharacterized protein</fullName>
    </submittedName>
</protein>
<reference evidence="3 4" key="1">
    <citation type="journal article" date="2021" name="Microbiol. Resour. Announc.">
        <title>Draft Genome Sequence of Coralloluteibacterium stylophorae LMG 29479T.</title>
        <authorList>
            <person name="Karlyshev A.V."/>
            <person name="Kudryashova E.B."/>
            <person name="Ariskina E.V."/>
            <person name="Conroy A.P."/>
            <person name="Abidueva E.Y."/>
        </authorList>
    </citation>
    <scope>NUCLEOTIDE SEQUENCE [LARGE SCALE GENOMIC DNA]</scope>
    <source>
        <strain evidence="3 4">LMG 29479</strain>
    </source>
</reference>
<sequence length="59" mass="6788">MILVVEDRERFDLEQLPPEPSNEELKLRRAQRLQARQDRPQAVPREVRGLLSVPQAAAA</sequence>
<comment type="caution">
    <text evidence="2">The sequence shown here is derived from an EMBL/GenBank/DDBJ whole genome shotgun (WGS) entry which is preliminary data.</text>
</comment>
<keyword evidence="4" id="KW-1185">Reference proteome</keyword>
<evidence type="ECO:0000256" key="1">
    <source>
        <dbReference type="SAM" id="MobiDB-lite"/>
    </source>
</evidence>
<proteinExistence type="predicted"/>
<dbReference type="EMBL" id="JAGQFT010000032">
    <property type="protein sequence ID" value="MBR0562045.1"/>
    <property type="molecule type" value="Genomic_DNA"/>
</dbReference>
<reference evidence="2" key="2">
    <citation type="submission" date="2021-04" db="EMBL/GenBank/DDBJ databases">
        <authorList>
            <person name="Karlyshev A.V."/>
        </authorList>
    </citation>
    <scope>NUCLEOTIDE SEQUENCE</scope>
    <source>
        <strain evidence="2">LMG 29479</strain>
    </source>
</reference>
<gene>
    <name evidence="3" type="ORF">KB893_012075</name>
    <name evidence="2" type="ORF">KB893_05890</name>
</gene>
<dbReference type="Proteomes" id="UP000675747">
    <property type="component" value="Unassembled WGS sequence"/>
</dbReference>
<name>A0A8J7VS17_9GAMM</name>
<evidence type="ECO:0000313" key="3">
    <source>
        <dbReference type="EMBL" id="MBS7457868.1"/>
    </source>
</evidence>
<dbReference type="RefSeq" id="WP_211926010.1">
    <property type="nucleotide sequence ID" value="NZ_JAGQFT020000007.1"/>
</dbReference>
<evidence type="ECO:0000313" key="2">
    <source>
        <dbReference type="EMBL" id="MBR0562045.1"/>
    </source>
</evidence>
<organism evidence="2">
    <name type="scientific">Coralloluteibacterium stylophorae</name>
    <dbReference type="NCBI Taxonomy" id="1776034"/>
    <lineage>
        <taxon>Bacteria</taxon>
        <taxon>Pseudomonadati</taxon>
        <taxon>Pseudomonadota</taxon>
        <taxon>Gammaproteobacteria</taxon>
        <taxon>Lysobacterales</taxon>
        <taxon>Lysobacteraceae</taxon>
        <taxon>Coralloluteibacterium</taxon>
    </lineage>
</organism>
<accession>A0A8J7VS17</accession>
<feature type="region of interest" description="Disordered" evidence="1">
    <location>
        <begin position="13"/>
        <end position="48"/>
    </location>
</feature>